<keyword evidence="1" id="KW-0812">Transmembrane</keyword>
<keyword evidence="3" id="KW-1185">Reference proteome</keyword>
<feature type="transmembrane region" description="Helical" evidence="1">
    <location>
        <begin position="123"/>
        <end position="147"/>
    </location>
</feature>
<feature type="transmembrane region" description="Helical" evidence="1">
    <location>
        <begin position="21"/>
        <end position="38"/>
    </location>
</feature>
<gene>
    <name evidence="2" type="ordered locus">Nhal_2950</name>
</gene>
<dbReference type="STRING" id="472759.Nhal_2950"/>
<organism evidence="2 3">
    <name type="scientific">Nitrosococcus halophilus (strain Nc4)</name>
    <dbReference type="NCBI Taxonomy" id="472759"/>
    <lineage>
        <taxon>Bacteria</taxon>
        <taxon>Pseudomonadati</taxon>
        <taxon>Pseudomonadota</taxon>
        <taxon>Gammaproteobacteria</taxon>
        <taxon>Chromatiales</taxon>
        <taxon>Chromatiaceae</taxon>
        <taxon>Nitrosococcus</taxon>
    </lineage>
</organism>
<accession>D5BYM2</accession>
<reference evidence="2" key="1">
    <citation type="submission" date="2009-10" db="EMBL/GenBank/DDBJ databases">
        <title>Complete genome sequence of Nitrosococcus halophilus Nc4, a salt-adapted, aerobic obligate ammonia-oxidizing sulfur purple bacterium.</title>
        <authorList>
            <consortium name="US DOE Joint Genome Institute"/>
            <person name="Campbell M.A."/>
            <person name="Malfatti S.A."/>
            <person name="Chain P.S.G."/>
            <person name="Heidelberg J.F."/>
            <person name="Ward N.L."/>
            <person name="Ward B.B."/>
            <person name="Klotz M.G."/>
        </authorList>
    </citation>
    <scope>NUCLEOTIDE SEQUENCE</scope>
    <source>
        <strain evidence="2">Nc 4</strain>
    </source>
</reference>
<feature type="transmembrane region" description="Helical" evidence="1">
    <location>
        <begin position="68"/>
        <end position="85"/>
    </location>
</feature>
<protein>
    <submittedName>
        <fullName evidence="2">Uncharacterized protein</fullName>
    </submittedName>
</protein>
<keyword evidence="1" id="KW-1133">Transmembrane helix</keyword>
<dbReference type="RefSeq" id="WP_013033860.1">
    <property type="nucleotide sequence ID" value="NC_013960.1"/>
</dbReference>
<feature type="transmembrane region" description="Helical" evidence="1">
    <location>
        <begin position="154"/>
        <end position="176"/>
    </location>
</feature>
<dbReference type="OrthoDB" id="7028419at2"/>
<evidence type="ECO:0000313" key="3">
    <source>
        <dbReference type="Proteomes" id="UP000001844"/>
    </source>
</evidence>
<dbReference type="Proteomes" id="UP000001844">
    <property type="component" value="Chromosome"/>
</dbReference>
<feature type="transmembrane region" description="Helical" evidence="1">
    <location>
        <begin position="90"/>
        <end position="111"/>
    </location>
</feature>
<evidence type="ECO:0000256" key="1">
    <source>
        <dbReference type="SAM" id="Phobius"/>
    </source>
</evidence>
<dbReference type="eggNOG" id="ENOG50336SW">
    <property type="taxonomic scope" value="Bacteria"/>
</dbReference>
<dbReference type="EMBL" id="CP001798">
    <property type="protein sequence ID" value="ADE16010.1"/>
    <property type="molecule type" value="Genomic_DNA"/>
</dbReference>
<dbReference type="KEGG" id="nhl:Nhal_2950"/>
<sequence length="190" mass="21123">MLANTLTATRLIIKKRRTRRIFLLSGILYFLLYLFAIGDLSFDTAPYNFAIRWSEQPFSLIFKPISPFYFEAIALIKLFFLVYLFSPINLFLALVLSCLVGFNITLSYLAFTQPKVCYGKPTAGILASLPALLVGSACCGPLILIVLGIQASAALIAFFGWLIPIAILLLVGALIFNGHRMNISYLEDIQ</sequence>
<evidence type="ECO:0000313" key="2">
    <source>
        <dbReference type="EMBL" id="ADE16010.1"/>
    </source>
</evidence>
<name>D5BYM2_NITHN</name>
<dbReference type="AlphaFoldDB" id="D5BYM2"/>
<proteinExistence type="predicted"/>
<dbReference type="HOGENOM" id="CLU_117968_0_0_6"/>
<keyword evidence="1" id="KW-0472">Membrane</keyword>